<dbReference type="SMART" id="SM00331">
    <property type="entry name" value="PP2C_SIG"/>
    <property type="match status" value="1"/>
</dbReference>
<dbReference type="InterPro" id="IPR001932">
    <property type="entry name" value="PPM-type_phosphatase-like_dom"/>
</dbReference>
<protein>
    <submittedName>
        <fullName evidence="4">Fused response regulator/phosphatase</fullName>
    </submittedName>
</protein>
<keyword evidence="5" id="KW-1185">Reference proteome</keyword>
<dbReference type="InterPro" id="IPR011006">
    <property type="entry name" value="CheY-like_superfamily"/>
</dbReference>
<reference evidence="4 5" key="1">
    <citation type="submission" date="2023-04" db="EMBL/GenBank/DDBJ databases">
        <title>Jannaschia ovalis sp. nov., a marine bacterium isolated from sea tidal flat.</title>
        <authorList>
            <person name="Kwon D.Y."/>
            <person name="Kim J.-J."/>
        </authorList>
    </citation>
    <scope>NUCLEOTIDE SEQUENCE [LARGE SCALE GENOMIC DNA]</scope>
    <source>
        <strain evidence="4 5">GRR-S6-38</strain>
    </source>
</reference>
<dbReference type="InterPro" id="IPR036457">
    <property type="entry name" value="PPM-type-like_dom_sf"/>
</dbReference>
<feature type="modified residue" description="4-aspartylphosphate" evidence="2">
    <location>
        <position position="68"/>
    </location>
</feature>
<dbReference type="PROSITE" id="PS50110">
    <property type="entry name" value="RESPONSE_REGULATORY"/>
    <property type="match status" value="1"/>
</dbReference>
<name>A0ABY8L7M7_9RHOB</name>
<dbReference type="RefSeq" id="WP_279963951.1">
    <property type="nucleotide sequence ID" value="NZ_CP122537.1"/>
</dbReference>
<dbReference type="EMBL" id="CP122537">
    <property type="protein sequence ID" value="WGH77377.1"/>
    <property type="molecule type" value="Genomic_DNA"/>
</dbReference>
<evidence type="ECO:0000259" key="3">
    <source>
        <dbReference type="PROSITE" id="PS50110"/>
    </source>
</evidence>
<evidence type="ECO:0000313" key="4">
    <source>
        <dbReference type="EMBL" id="WGH77377.1"/>
    </source>
</evidence>
<dbReference type="Pfam" id="PF00072">
    <property type="entry name" value="Response_reg"/>
    <property type="match status" value="1"/>
</dbReference>
<dbReference type="Pfam" id="PF07228">
    <property type="entry name" value="SpoIIE"/>
    <property type="match status" value="1"/>
</dbReference>
<keyword evidence="2" id="KW-0597">Phosphoprotein</keyword>
<dbReference type="SMART" id="SM00448">
    <property type="entry name" value="REC"/>
    <property type="match status" value="1"/>
</dbReference>
<evidence type="ECO:0000313" key="5">
    <source>
        <dbReference type="Proteomes" id="UP001243420"/>
    </source>
</evidence>
<organism evidence="4 5">
    <name type="scientific">Jannaschia ovalis</name>
    <dbReference type="NCBI Taxonomy" id="3038773"/>
    <lineage>
        <taxon>Bacteria</taxon>
        <taxon>Pseudomonadati</taxon>
        <taxon>Pseudomonadota</taxon>
        <taxon>Alphaproteobacteria</taxon>
        <taxon>Rhodobacterales</taxon>
        <taxon>Roseobacteraceae</taxon>
        <taxon>Jannaschia</taxon>
    </lineage>
</organism>
<dbReference type="Gene3D" id="3.40.50.2300">
    <property type="match status" value="1"/>
</dbReference>
<evidence type="ECO:0000256" key="1">
    <source>
        <dbReference type="ARBA" id="ARBA00022801"/>
    </source>
</evidence>
<dbReference type="Proteomes" id="UP001243420">
    <property type="component" value="Chromosome"/>
</dbReference>
<gene>
    <name evidence="4" type="ORF">P8627_09980</name>
</gene>
<dbReference type="SUPFAM" id="SSF52172">
    <property type="entry name" value="CheY-like"/>
    <property type="match status" value="1"/>
</dbReference>
<dbReference type="InterPro" id="IPR052016">
    <property type="entry name" value="Bact_Sigma-Reg"/>
</dbReference>
<feature type="domain" description="Response regulatory" evidence="3">
    <location>
        <begin position="17"/>
        <end position="135"/>
    </location>
</feature>
<dbReference type="PANTHER" id="PTHR43156">
    <property type="entry name" value="STAGE II SPORULATION PROTEIN E-RELATED"/>
    <property type="match status" value="1"/>
</dbReference>
<evidence type="ECO:0000256" key="2">
    <source>
        <dbReference type="PROSITE-ProRule" id="PRU00169"/>
    </source>
</evidence>
<dbReference type="SUPFAM" id="SSF81606">
    <property type="entry name" value="PP2C-like"/>
    <property type="match status" value="1"/>
</dbReference>
<keyword evidence="1" id="KW-0378">Hydrolase</keyword>
<sequence>MRHFPVPADFVPLAPIRVLVVDDSASQRGLLSAVLRRAGLEVETAPDPGVALSRLLQPGPSIRMILSDWQMPGMDGPDFCRAVRAFGRDEYVYMILMTSVTDRAQKARGLEAGADDFVTRPLDPAELRARVQTGRRILQMEAQLLERNAQTDAALGELQRMHDLIQRDLAEARQLQRAFLPPAHIRVAGSEVSLRLVTSGQVGGDLVGHFAISPTRIALYSIDVSGHGIASALLTGRLAGKFSWRSPQRNIAFHDPGAPPSRPDRVIDRLNDFMLRELGSDIYFTAVLAYVDLESGAVELCQAGHPHPLLRRADGRVETLGGGGPPVGLLPGARFECVRDRMAPGDMLMCHSDGLTECMDRGGAMLGEDGLAAILGRVPEATEAALDHVGAALDAHAGGRDFDDDISMLMLRFGGA</sequence>
<proteinExistence type="predicted"/>
<dbReference type="Gene3D" id="3.60.40.10">
    <property type="entry name" value="PPM-type phosphatase domain"/>
    <property type="match status" value="1"/>
</dbReference>
<dbReference type="InterPro" id="IPR001789">
    <property type="entry name" value="Sig_transdc_resp-reg_receiver"/>
</dbReference>
<dbReference type="PANTHER" id="PTHR43156:SF2">
    <property type="entry name" value="STAGE II SPORULATION PROTEIN E"/>
    <property type="match status" value="1"/>
</dbReference>
<accession>A0ABY8L7M7</accession>